<organism evidence="2 3">
    <name type="scientific">Gluconacetobacter tumulicola</name>
    <dbReference type="NCBI Taxonomy" id="1017177"/>
    <lineage>
        <taxon>Bacteria</taxon>
        <taxon>Pseudomonadati</taxon>
        <taxon>Pseudomonadota</taxon>
        <taxon>Alphaproteobacteria</taxon>
        <taxon>Acetobacterales</taxon>
        <taxon>Acetobacteraceae</taxon>
        <taxon>Gluconacetobacter</taxon>
    </lineage>
</organism>
<accession>A0A7W4JD11</accession>
<evidence type="ECO:0000313" key="3">
    <source>
        <dbReference type="Proteomes" id="UP000525623"/>
    </source>
</evidence>
<dbReference type="RefSeq" id="WP_182965259.1">
    <property type="nucleotide sequence ID" value="NZ_BAABGC010000020.1"/>
</dbReference>
<dbReference type="InterPro" id="IPR037185">
    <property type="entry name" value="EmrE-like"/>
</dbReference>
<feature type="transmembrane region" description="Helical" evidence="1">
    <location>
        <begin position="98"/>
        <end position="119"/>
    </location>
</feature>
<evidence type="ECO:0000313" key="2">
    <source>
        <dbReference type="EMBL" id="MBB2178953.1"/>
    </source>
</evidence>
<feature type="transmembrane region" description="Helical" evidence="1">
    <location>
        <begin position="230"/>
        <end position="252"/>
    </location>
</feature>
<proteinExistence type="predicted"/>
<sequence>MSRVSFPVPLVAGLAYGVAAGACWGVIFLAPLLVPDFSPFQLSEARYIAYGVMSGALLLPRWRSVAGRIPVKGWGGLFCLGVIGNIAYYVLVGAAVRLTGIATTAITTGFLPVLIAVFGMREPGALQARTLWPSLLLMIIGITLTGMAAFGHAAGGTSDWVHRAEGMACAAAGQGSWTGFAILNARWMRRLPDVGAGEWGLATGVATGLLGLAGLPFAGFGSGMHATSCWLGFIGVSTGVAVIASVLGGTFWNACSRRLPMTLSGQMAVGETLFALLYGCLWSDHGLSGVQIVAVILLIGSVAISAVAHRHL</sequence>
<feature type="transmembrane region" description="Helical" evidence="1">
    <location>
        <begin position="290"/>
        <end position="308"/>
    </location>
</feature>
<keyword evidence="1" id="KW-0812">Transmembrane</keyword>
<feature type="transmembrane region" description="Helical" evidence="1">
    <location>
        <begin position="74"/>
        <end position="92"/>
    </location>
</feature>
<feature type="transmembrane region" description="Helical" evidence="1">
    <location>
        <begin position="12"/>
        <end position="33"/>
    </location>
</feature>
<comment type="caution">
    <text evidence="2">The sequence shown here is derived from an EMBL/GenBank/DDBJ whole genome shotgun (WGS) entry which is preliminary data.</text>
</comment>
<protein>
    <submittedName>
        <fullName evidence="2">DMT family transporter</fullName>
    </submittedName>
</protein>
<dbReference type="AlphaFoldDB" id="A0A7W4JD11"/>
<evidence type="ECO:0000256" key="1">
    <source>
        <dbReference type="SAM" id="Phobius"/>
    </source>
</evidence>
<dbReference type="SUPFAM" id="SSF103481">
    <property type="entry name" value="Multidrug resistance efflux transporter EmrE"/>
    <property type="match status" value="1"/>
</dbReference>
<name>A0A7W4JD11_9PROT</name>
<feature type="transmembrane region" description="Helical" evidence="1">
    <location>
        <begin position="199"/>
        <end position="218"/>
    </location>
</feature>
<dbReference type="EMBL" id="JABEQL010000007">
    <property type="protein sequence ID" value="MBB2178953.1"/>
    <property type="molecule type" value="Genomic_DNA"/>
</dbReference>
<dbReference type="Proteomes" id="UP000525623">
    <property type="component" value="Unassembled WGS sequence"/>
</dbReference>
<reference evidence="2 3" key="1">
    <citation type="submission" date="2020-04" db="EMBL/GenBank/DDBJ databases">
        <title>Description of novel Gluconacetobacter.</title>
        <authorList>
            <person name="Sombolestani A."/>
        </authorList>
    </citation>
    <scope>NUCLEOTIDE SEQUENCE [LARGE SCALE GENOMIC DNA]</scope>
    <source>
        <strain evidence="2 3">LMG 27725</strain>
    </source>
</reference>
<keyword evidence="3" id="KW-1185">Reference proteome</keyword>
<gene>
    <name evidence="2" type="ORF">HLH29_07175</name>
</gene>
<feature type="transmembrane region" description="Helical" evidence="1">
    <location>
        <begin position="45"/>
        <end position="62"/>
    </location>
</feature>
<feature type="transmembrane region" description="Helical" evidence="1">
    <location>
        <begin position="131"/>
        <end position="153"/>
    </location>
</feature>
<dbReference type="PROSITE" id="PS51257">
    <property type="entry name" value="PROKAR_LIPOPROTEIN"/>
    <property type="match status" value="1"/>
</dbReference>
<keyword evidence="1" id="KW-1133">Transmembrane helix</keyword>
<keyword evidence="1" id="KW-0472">Membrane</keyword>